<evidence type="ECO:0000313" key="2">
    <source>
        <dbReference type="Proteomes" id="UP000551758"/>
    </source>
</evidence>
<sequence>MAGILCSVVQRPTGRLQTVTKDVEALICTDWIPPSSTLHIVTRIKRMSILGKQYNKDTWIRKSTYSSSSQNIPSVNVKLKVVDCLIRIKLLKLPQDIQQRRTGAVCTPRGRGS</sequence>
<proteinExistence type="predicted"/>
<dbReference type="AlphaFoldDB" id="A0A7J7EBS3"/>
<organism evidence="1 2">
    <name type="scientific">Diceros bicornis minor</name>
    <name type="common">South-central black rhinoceros</name>
    <dbReference type="NCBI Taxonomy" id="77932"/>
    <lineage>
        <taxon>Eukaryota</taxon>
        <taxon>Metazoa</taxon>
        <taxon>Chordata</taxon>
        <taxon>Craniata</taxon>
        <taxon>Vertebrata</taxon>
        <taxon>Euteleostomi</taxon>
        <taxon>Mammalia</taxon>
        <taxon>Eutheria</taxon>
        <taxon>Laurasiatheria</taxon>
        <taxon>Perissodactyla</taxon>
        <taxon>Rhinocerotidae</taxon>
        <taxon>Diceros</taxon>
    </lineage>
</organism>
<keyword evidence="2" id="KW-1185">Reference proteome</keyword>
<evidence type="ECO:0000313" key="1">
    <source>
        <dbReference type="EMBL" id="KAF5913232.1"/>
    </source>
</evidence>
<comment type="caution">
    <text evidence="1">The sequence shown here is derived from an EMBL/GenBank/DDBJ whole genome shotgun (WGS) entry which is preliminary data.</text>
</comment>
<protein>
    <submittedName>
        <fullName evidence="1">Uncharacterized protein</fullName>
    </submittedName>
</protein>
<gene>
    <name evidence="1" type="ORF">HPG69_016848</name>
</gene>
<dbReference type="Proteomes" id="UP000551758">
    <property type="component" value="Unassembled WGS sequence"/>
</dbReference>
<name>A0A7J7EBS3_DICBM</name>
<accession>A0A7J7EBS3</accession>
<dbReference type="EMBL" id="JACDTQ010003641">
    <property type="protein sequence ID" value="KAF5913232.1"/>
    <property type="molecule type" value="Genomic_DNA"/>
</dbReference>
<reference evidence="1 2" key="1">
    <citation type="journal article" date="2020" name="Mol. Biol. Evol.">
        <title>Interspecific Gene Flow and the Evolution of Specialization in Black and White Rhinoceros.</title>
        <authorList>
            <person name="Moodley Y."/>
            <person name="Westbury M.V."/>
            <person name="Russo I.M."/>
            <person name="Gopalakrishnan S."/>
            <person name="Rakotoarivelo A."/>
            <person name="Olsen R.A."/>
            <person name="Prost S."/>
            <person name="Tunstall T."/>
            <person name="Ryder O.A."/>
            <person name="Dalen L."/>
            <person name="Bruford M.W."/>
        </authorList>
    </citation>
    <scope>NUCLEOTIDE SEQUENCE [LARGE SCALE GENOMIC DNA]</scope>
    <source>
        <strain evidence="1">SBR-YM</strain>
        <tissue evidence="1">Skin</tissue>
    </source>
</reference>